<dbReference type="AlphaFoldDB" id="A0A7S3B5R2"/>
<dbReference type="EMBL" id="HBHY01000053">
    <property type="protein sequence ID" value="CAE0124284.1"/>
    <property type="molecule type" value="Transcribed_RNA"/>
</dbReference>
<evidence type="ECO:0000313" key="1">
    <source>
        <dbReference type="EMBL" id="CAE0124282.1"/>
    </source>
</evidence>
<reference evidence="2" key="1">
    <citation type="submission" date="2021-01" db="EMBL/GenBank/DDBJ databases">
        <authorList>
            <person name="Corre E."/>
            <person name="Pelletier E."/>
            <person name="Niang G."/>
            <person name="Scheremetjew M."/>
            <person name="Finn R."/>
            <person name="Kale V."/>
            <person name="Holt S."/>
            <person name="Cochrane G."/>
            <person name="Meng A."/>
            <person name="Brown T."/>
            <person name="Cohen L."/>
        </authorList>
    </citation>
    <scope>NUCLEOTIDE SEQUENCE</scope>
    <source>
        <strain evidence="2">RCC927</strain>
    </source>
</reference>
<gene>
    <name evidence="1" type="ORF">PSIN1315_LOCUS33</name>
    <name evidence="2" type="ORF">PSIN1315_LOCUS34</name>
</gene>
<organism evidence="2">
    <name type="scientific">Prasinoderma singulare</name>
    <dbReference type="NCBI Taxonomy" id="676789"/>
    <lineage>
        <taxon>Eukaryota</taxon>
        <taxon>Viridiplantae</taxon>
        <taxon>Prasinodermophyta</taxon>
        <taxon>Prasinodermophyceae</taxon>
        <taxon>Prasinodermales</taxon>
        <taxon>Prasinodermaceae</taxon>
        <taxon>Prasinoderma</taxon>
    </lineage>
</organism>
<evidence type="ECO:0000313" key="2">
    <source>
        <dbReference type="EMBL" id="CAE0124284.1"/>
    </source>
</evidence>
<name>A0A7S3B5R2_9VIRI</name>
<accession>A0A7S3B5R2</accession>
<sequence>MRVESGPSIIVPQPNEWVHDFEWSFGGNAEAEALSKLPTFRQTLEMTFPAVAGSGDAFEAAVHCEYDVADAGLAAMASQDPLHVLMRALTVATESSAASMPIEAVVRGADDCFSDAKTLAEELGLRLTSARWTANELPPALVASAAARRNAETRAATVDAELALEDAAAERRRQLAKSTQEAELERMRARFAVEVERVRSLTDAGVDVTKVLASGDHAVSRLLFGSSQSDKPNQTNGTQ</sequence>
<protein>
    <submittedName>
        <fullName evidence="2">Uncharacterized protein</fullName>
    </submittedName>
</protein>
<proteinExistence type="predicted"/>
<dbReference type="EMBL" id="HBHY01000052">
    <property type="protein sequence ID" value="CAE0124282.1"/>
    <property type="molecule type" value="Transcribed_RNA"/>
</dbReference>